<feature type="region of interest" description="Disordered" evidence="1">
    <location>
        <begin position="674"/>
        <end position="707"/>
    </location>
</feature>
<evidence type="ECO:0000256" key="1">
    <source>
        <dbReference type="SAM" id="MobiDB-lite"/>
    </source>
</evidence>
<feature type="region of interest" description="Disordered" evidence="1">
    <location>
        <begin position="105"/>
        <end position="140"/>
    </location>
</feature>
<dbReference type="Proteomes" id="UP000250235">
    <property type="component" value="Unassembled WGS sequence"/>
</dbReference>
<feature type="compositionally biased region" description="Gly residues" evidence="1">
    <location>
        <begin position="124"/>
        <end position="135"/>
    </location>
</feature>
<reference evidence="2 3" key="1">
    <citation type="journal article" date="2015" name="Proc. Natl. Acad. Sci. U.S.A.">
        <title>The resurrection genome of Boea hygrometrica: A blueprint for survival of dehydration.</title>
        <authorList>
            <person name="Xiao L."/>
            <person name="Yang G."/>
            <person name="Zhang L."/>
            <person name="Yang X."/>
            <person name="Zhao S."/>
            <person name="Ji Z."/>
            <person name="Zhou Q."/>
            <person name="Hu M."/>
            <person name="Wang Y."/>
            <person name="Chen M."/>
            <person name="Xu Y."/>
            <person name="Jin H."/>
            <person name="Xiao X."/>
            <person name="Hu G."/>
            <person name="Bao F."/>
            <person name="Hu Y."/>
            <person name="Wan P."/>
            <person name="Li L."/>
            <person name="Deng X."/>
            <person name="Kuang T."/>
            <person name="Xiang C."/>
            <person name="Zhu J.K."/>
            <person name="Oliver M.J."/>
            <person name="He Y."/>
        </authorList>
    </citation>
    <scope>NUCLEOTIDE SEQUENCE [LARGE SCALE GENOMIC DNA]</scope>
    <source>
        <strain evidence="3">cv. XS01</strain>
    </source>
</reference>
<proteinExistence type="predicted"/>
<accession>A0A2Z7AGS0</accession>
<evidence type="ECO:0000313" key="2">
    <source>
        <dbReference type="EMBL" id="KZV18454.1"/>
    </source>
</evidence>
<organism evidence="2 3">
    <name type="scientific">Dorcoceras hygrometricum</name>
    <dbReference type="NCBI Taxonomy" id="472368"/>
    <lineage>
        <taxon>Eukaryota</taxon>
        <taxon>Viridiplantae</taxon>
        <taxon>Streptophyta</taxon>
        <taxon>Embryophyta</taxon>
        <taxon>Tracheophyta</taxon>
        <taxon>Spermatophyta</taxon>
        <taxon>Magnoliopsida</taxon>
        <taxon>eudicotyledons</taxon>
        <taxon>Gunneridae</taxon>
        <taxon>Pentapetalae</taxon>
        <taxon>asterids</taxon>
        <taxon>lamiids</taxon>
        <taxon>Lamiales</taxon>
        <taxon>Gesneriaceae</taxon>
        <taxon>Didymocarpoideae</taxon>
        <taxon>Trichosporeae</taxon>
        <taxon>Loxocarpinae</taxon>
        <taxon>Dorcoceras</taxon>
    </lineage>
</organism>
<keyword evidence="3" id="KW-1185">Reference proteome</keyword>
<dbReference type="AlphaFoldDB" id="A0A2Z7AGS0"/>
<feature type="region of interest" description="Disordered" evidence="1">
    <location>
        <begin position="52"/>
        <end position="71"/>
    </location>
</feature>
<dbReference type="EMBL" id="KV017455">
    <property type="protein sequence ID" value="KZV18454.1"/>
    <property type="molecule type" value="Genomic_DNA"/>
</dbReference>
<evidence type="ECO:0000313" key="3">
    <source>
        <dbReference type="Proteomes" id="UP000250235"/>
    </source>
</evidence>
<protein>
    <submittedName>
        <fullName evidence="2">Uncharacterized protein</fullName>
    </submittedName>
</protein>
<gene>
    <name evidence="2" type="ORF">F511_28668</name>
</gene>
<sequence>MSFVKASVIYDCCESMKYDDPNSSKLNQERKAGIVFSKPENSKPRWLKNKLGKDKAKAGRKPFVPNQSCRSSTKVKSGWKKVQQKRDLNGQNTRLLRHPALEGVTRSARTDSPRRIGRRQFSGEEGGGAHGGDGGGLREETGRRRVELRVRVFERLVKSRETVELICGDVDFIVQLRNQVMKYVVDFFHSFSLNKLSDLASLRDLKEKEKLILSWAETDFLETAVKRQMYILAKCREMLLRKFLDSHRKYFTPGQPWTAMASHIIDLLSVAHSKSLEDLLAQQKEHGIITDRPSSSQLFKDLDDNSVAVLAQFYSMSKSSCWVRPMILIDGTWTPLQGNDYWNSNYRLSLFVNRKLLPESVVEENFVPHVFFIEPVQYWGATPSLIKSWGWARVCTEVVRYSMFGCLRPVRDENLCRDIVAISSVVDVFEKLPTGFCSVVQQGEAANNFVGYFSHSDVQSIAEDDLVSSDGSIVYRSPSPQLDCFQYFNEAESEQPSVHIESSSMPSISVSDPVIQIDFVQLPDFPTHTDSPMRFNADDISLDATPDNQILLPVGPIEFSAALDDLQTFISQRIDDSNNEILSKIHTLERSFRDALLQQEEAIRNSIQSARQDNHAQGDVQLVHINEFKKSVLAHSVSVITDLMDVKKEVKVVENLLTLSTQLGDLVDYIRGGDAKKGEGSSRSPQPPPDDQGGSSGGRGTGDNTRNTYEAVMPKRGKEVAEAPNHLLMIKVEAVEAEELVIILVKLILWIDFPVVCTEKAVVGAELEEVVLDIQRKDILAVLVD</sequence>
<name>A0A2Z7AGS0_9LAMI</name>